<feature type="compositionally biased region" description="Basic and acidic residues" evidence="1">
    <location>
        <begin position="134"/>
        <end position="144"/>
    </location>
</feature>
<feature type="compositionally biased region" description="Pro residues" evidence="1">
    <location>
        <begin position="146"/>
        <end position="159"/>
    </location>
</feature>
<keyword evidence="2" id="KW-1133">Transmembrane helix</keyword>
<evidence type="ECO:0000313" key="5">
    <source>
        <dbReference type="Proteomes" id="UP000287166"/>
    </source>
</evidence>
<dbReference type="RefSeq" id="XP_027617643.1">
    <property type="nucleotide sequence ID" value="XM_027761842.1"/>
</dbReference>
<dbReference type="STRING" id="139825.A0A401GX19"/>
<feature type="transmembrane region" description="Helical" evidence="2">
    <location>
        <begin position="35"/>
        <end position="57"/>
    </location>
</feature>
<organism evidence="4 5">
    <name type="scientific">Sparassis crispa</name>
    <dbReference type="NCBI Taxonomy" id="139825"/>
    <lineage>
        <taxon>Eukaryota</taxon>
        <taxon>Fungi</taxon>
        <taxon>Dikarya</taxon>
        <taxon>Basidiomycota</taxon>
        <taxon>Agaricomycotina</taxon>
        <taxon>Agaricomycetes</taxon>
        <taxon>Polyporales</taxon>
        <taxon>Sparassidaceae</taxon>
        <taxon>Sparassis</taxon>
    </lineage>
</organism>
<feature type="chain" id="PRO_5019427632" evidence="3">
    <location>
        <begin position="20"/>
        <end position="159"/>
    </location>
</feature>
<dbReference type="Proteomes" id="UP000287166">
    <property type="component" value="Unassembled WGS sequence"/>
</dbReference>
<dbReference type="EMBL" id="BFAD01000009">
    <property type="protein sequence ID" value="GBE86730.1"/>
    <property type="molecule type" value="Genomic_DNA"/>
</dbReference>
<name>A0A401GX19_9APHY</name>
<evidence type="ECO:0000256" key="2">
    <source>
        <dbReference type="SAM" id="Phobius"/>
    </source>
</evidence>
<evidence type="ECO:0000313" key="4">
    <source>
        <dbReference type="EMBL" id="GBE86730.1"/>
    </source>
</evidence>
<evidence type="ECO:0000256" key="1">
    <source>
        <dbReference type="SAM" id="MobiDB-lite"/>
    </source>
</evidence>
<reference evidence="4 5" key="1">
    <citation type="journal article" date="2018" name="Sci. Rep.">
        <title>Genome sequence of the cauliflower mushroom Sparassis crispa (Hanabiratake) and its association with beneficial usage.</title>
        <authorList>
            <person name="Kiyama R."/>
            <person name="Furutani Y."/>
            <person name="Kawaguchi K."/>
            <person name="Nakanishi T."/>
        </authorList>
    </citation>
    <scope>NUCLEOTIDE SEQUENCE [LARGE SCALE GENOMIC DNA]</scope>
</reference>
<keyword evidence="3" id="KW-0732">Signal</keyword>
<dbReference type="GeneID" id="38783647"/>
<keyword evidence="5" id="KW-1185">Reference proteome</keyword>
<comment type="caution">
    <text evidence="4">The sequence shown here is derived from an EMBL/GenBank/DDBJ whole genome shotgun (WGS) entry which is preliminary data.</text>
</comment>
<dbReference type="InParanoid" id="A0A401GX19"/>
<feature type="compositionally biased region" description="Pro residues" evidence="1">
    <location>
        <begin position="121"/>
        <end position="131"/>
    </location>
</feature>
<proteinExistence type="predicted"/>
<dbReference type="AlphaFoldDB" id="A0A401GX19"/>
<gene>
    <name evidence="4" type="ORF">SCP_0906100</name>
</gene>
<feature type="region of interest" description="Disordered" evidence="1">
    <location>
        <begin position="75"/>
        <end position="159"/>
    </location>
</feature>
<keyword evidence="2" id="KW-0472">Membrane</keyword>
<sequence>MSTRQSTITVLLFTVCAHAQSGGYSGGGYSGQNSRLSGGSIAGIIVGAIIFCLLLCLCCMTSMRRPRAGAEIPISTNHRRFGGGGSSVDLGVQEAGYAGPPQPPWNNTQAASDGYGGYQPPGQPPAPPPPYSREGGEFTPEVREFAPPPGPPPPAHTKF</sequence>
<accession>A0A401GX19</accession>
<keyword evidence="2" id="KW-0812">Transmembrane</keyword>
<feature type="signal peptide" evidence="3">
    <location>
        <begin position="1"/>
        <end position="19"/>
    </location>
</feature>
<protein>
    <submittedName>
        <fullName evidence="4">Uncharacterized protein</fullName>
    </submittedName>
</protein>
<evidence type="ECO:0000256" key="3">
    <source>
        <dbReference type="SAM" id="SignalP"/>
    </source>
</evidence>